<dbReference type="RefSeq" id="WP_127822905.1">
    <property type="nucleotide sequence ID" value="NZ_RQSM01000002.1"/>
</dbReference>
<keyword evidence="3" id="KW-1185">Reference proteome</keyword>
<dbReference type="OrthoDB" id="1496112at2"/>
<dbReference type="Pfam" id="PF14897">
    <property type="entry name" value="EpsG"/>
    <property type="match status" value="1"/>
</dbReference>
<keyword evidence="1" id="KW-0472">Membrane</keyword>
<protein>
    <recommendedName>
        <fullName evidence="4">EpsG family protein</fullName>
    </recommendedName>
</protein>
<proteinExistence type="predicted"/>
<feature type="transmembrane region" description="Helical" evidence="1">
    <location>
        <begin position="270"/>
        <end position="292"/>
    </location>
</feature>
<feature type="transmembrane region" description="Helical" evidence="1">
    <location>
        <begin position="184"/>
        <end position="209"/>
    </location>
</feature>
<feature type="transmembrane region" description="Helical" evidence="1">
    <location>
        <begin position="40"/>
        <end position="57"/>
    </location>
</feature>
<feature type="transmembrane region" description="Helical" evidence="1">
    <location>
        <begin position="304"/>
        <end position="321"/>
    </location>
</feature>
<feature type="transmembrane region" description="Helical" evidence="1">
    <location>
        <begin position="12"/>
        <end position="33"/>
    </location>
</feature>
<feature type="transmembrane region" description="Helical" evidence="1">
    <location>
        <begin position="327"/>
        <end position="344"/>
    </location>
</feature>
<name>A0A437UE12_9FLAO</name>
<organism evidence="2 3">
    <name type="scientific">Flavobacterium columnare</name>
    <dbReference type="NCBI Taxonomy" id="996"/>
    <lineage>
        <taxon>Bacteria</taxon>
        <taxon>Pseudomonadati</taxon>
        <taxon>Bacteroidota</taxon>
        <taxon>Flavobacteriia</taxon>
        <taxon>Flavobacteriales</taxon>
        <taxon>Flavobacteriaceae</taxon>
        <taxon>Flavobacterium</taxon>
    </lineage>
</organism>
<keyword evidence="1" id="KW-0812">Transmembrane</keyword>
<evidence type="ECO:0008006" key="4">
    <source>
        <dbReference type="Google" id="ProtNLM"/>
    </source>
</evidence>
<feature type="transmembrane region" description="Helical" evidence="1">
    <location>
        <begin position="221"/>
        <end position="241"/>
    </location>
</feature>
<dbReference type="Proteomes" id="UP000288951">
    <property type="component" value="Unassembled WGS sequence"/>
</dbReference>
<dbReference type="EMBL" id="RQSM01000002">
    <property type="protein sequence ID" value="RVU91799.1"/>
    <property type="molecule type" value="Genomic_DNA"/>
</dbReference>
<evidence type="ECO:0000313" key="2">
    <source>
        <dbReference type="EMBL" id="RVU91799.1"/>
    </source>
</evidence>
<feature type="transmembrane region" description="Helical" evidence="1">
    <location>
        <begin position="351"/>
        <end position="369"/>
    </location>
</feature>
<dbReference type="InterPro" id="IPR049458">
    <property type="entry name" value="EpsG-like"/>
</dbReference>
<gene>
    <name evidence="2" type="ORF">EH230_02135</name>
</gene>
<evidence type="ECO:0000256" key="1">
    <source>
        <dbReference type="SAM" id="Phobius"/>
    </source>
</evidence>
<feature type="transmembrane region" description="Helical" evidence="1">
    <location>
        <begin position="109"/>
        <end position="131"/>
    </location>
</feature>
<dbReference type="AlphaFoldDB" id="A0A437UE12"/>
<evidence type="ECO:0000313" key="3">
    <source>
        <dbReference type="Proteomes" id="UP000288951"/>
    </source>
</evidence>
<feature type="transmembrane region" description="Helical" evidence="1">
    <location>
        <begin position="137"/>
        <end position="154"/>
    </location>
</feature>
<comment type="caution">
    <text evidence="2">The sequence shown here is derived from an EMBL/GenBank/DDBJ whole genome shotgun (WGS) entry which is preliminary data.</text>
</comment>
<accession>A0A437UE12</accession>
<keyword evidence="1" id="KW-1133">Transmembrane helix</keyword>
<reference evidence="2" key="1">
    <citation type="submission" date="2018-12" db="EMBL/GenBank/DDBJ databases">
        <title>Draft genome sequence of Flaovobacterium columnare ARS1 isolated from channel catfish in Alabama.</title>
        <authorList>
            <person name="Cai W."/>
            <person name="Arias C."/>
        </authorList>
    </citation>
    <scope>NUCLEOTIDE SEQUENCE [LARGE SCALE GENOMIC DNA]</scope>
    <source>
        <strain evidence="2">ARS1</strain>
    </source>
</reference>
<sequence>MILDKKKGLDIINTILFVISPFLAVFTILRSVCEKTRFSIVFYSFFVSYVSLLYLPAEEMDKMRHIEFYESLKGESLISWLIFQLDTSPDFLFNITLFIGSINDIKKGYIFFLITFITIFLVLKVFSHFSVNYLRNSSYSVFIGLLFLFSFSYIDVLSGMRYTLALSLVFYGFYFGTIENKKRYLFLSLLGVFTHFSVLFLVLVSFSCLFISKIDVSKLKLFLLFSFLFYLIPQIDFLLVFKNFGLNDALDQKVDAYIGKELQLDLGNSFGYYFIELTKNIWVYFLIILVFLDSSKNNVFHKNVILFLTFLNFFISFPLVYDRYLLFVKYICVFYILTSNSNFFSRKINVIFIFLFFYMIIFMNNLIVMRDGMSEVFFNIENWFLFNILI</sequence>